<organism evidence="4">
    <name type="scientific">Cyberlindnera fabianii</name>
    <name type="common">Yeast</name>
    <name type="synonym">Hansenula fabianii</name>
    <dbReference type="NCBI Taxonomy" id="36022"/>
    <lineage>
        <taxon>Eukaryota</taxon>
        <taxon>Fungi</taxon>
        <taxon>Dikarya</taxon>
        <taxon>Ascomycota</taxon>
        <taxon>Saccharomycotina</taxon>
        <taxon>Saccharomycetes</taxon>
        <taxon>Phaffomycetales</taxon>
        <taxon>Phaffomycetaceae</taxon>
        <taxon>Cyberlindnera</taxon>
    </lineage>
</organism>
<feature type="region of interest" description="Disordered" evidence="1">
    <location>
        <begin position="15"/>
        <end position="65"/>
    </location>
</feature>
<evidence type="ECO:0000313" key="4">
    <source>
        <dbReference type="EMBL" id="CDR48042.1"/>
    </source>
</evidence>
<dbReference type="PROSITE" id="PS50018">
    <property type="entry name" value="RAS_GTPASE_ACTIV_2"/>
    <property type="match status" value="1"/>
</dbReference>
<dbReference type="InterPro" id="IPR000048">
    <property type="entry name" value="IQ_motif_EF-hand-BS"/>
</dbReference>
<reference evidence="4" key="1">
    <citation type="journal article" date="2014" name="Genome Announc.">
        <title>Genome sequence of the yeast Cyberlindnera fabianii (Hansenula fabianii).</title>
        <authorList>
            <person name="Freel K.C."/>
            <person name="Sarilar V."/>
            <person name="Neuveglise C."/>
            <person name="Devillers H."/>
            <person name="Friedrich A."/>
            <person name="Schacherer J."/>
        </authorList>
    </citation>
    <scope>NUCLEOTIDE SEQUENCE</scope>
    <source>
        <strain evidence="4">YJS4271</strain>
    </source>
</reference>
<dbReference type="InterPro" id="IPR000593">
    <property type="entry name" value="RasGAP_C"/>
</dbReference>
<dbReference type="OrthoDB" id="775356at2759"/>
<dbReference type="InterPro" id="IPR036872">
    <property type="entry name" value="CH_dom_sf"/>
</dbReference>
<dbReference type="EMBL" id="LK052929">
    <property type="protein sequence ID" value="CDR48042.1"/>
    <property type="molecule type" value="Genomic_DNA"/>
</dbReference>
<gene>
    <name evidence="4" type="ORF">CYFA0S_44e00166g</name>
</gene>
<feature type="domain" description="Ras-GAP" evidence="2">
    <location>
        <begin position="858"/>
        <end position="1094"/>
    </location>
</feature>
<feature type="compositionally biased region" description="Low complexity" evidence="1">
    <location>
        <begin position="85"/>
        <end position="100"/>
    </location>
</feature>
<dbReference type="SMART" id="SM00323">
    <property type="entry name" value="RasGAP"/>
    <property type="match status" value="1"/>
</dbReference>
<dbReference type="Pfam" id="PF00616">
    <property type="entry name" value="RasGAP"/>
    <property type="match status" value="1"/>
</dbReference>
<dbReference type="PROSITE" id="PS50021">
    <property type="entry name" value="CH"/>
    <property type="match status" value="1"/>
</dbReference>
<dbReference type="InterPro" id="IPR008936">
    <property type="entry name" value="Rho_GTPase_activation_prot"/>
</dbReference>
<evidence type="ECO:0000259" key="2">
    <source>
        <dbReference type="PROSITE" id="PS50018"/>
    </source>
</evidence>
<dbReference type="InterPro" id="IPR001936">
    <property type="entry name" value="RasGAP_dom"/>
</dbReference>
<dbReference type="GO" id="GO:0110085">
    <property type="term" value="C:mitotic actomyosin contractile ring"/>
    <property type="evidence" value="ECO:0007669"/>
    <property type="project" value="TreeGrafter"/>
</dbReference>
<dbReference type="Gene3D" id="1.10.506.10">
    <property type="entry name" value="GTPase Activation - p120gap, domain 1"/>
    <property type="match status" value="1"/>
</dbReference>
<dbReference type="GO" id="GO:0005516">
    <property type="term" value="F:calmodulin binding"/>
    <property type="evidence" value="ECO:0007669"/>
    <property type="project" value="TreeGrafter"/>
</dbReference>
<dbReference type="SUPFAM" id="SSF47576">
    <property type="entry name" value="Calponin-homology domain, CH-domain"/>
    <property type="match status" value="1"/>
</dbReference>
<feature type="compositionally biased region" description="Polar residues" evidence="1">
    <location>
        <begin position="294"/>
        <end position="304"/>
    </location>
</feature>
<dbReference type="PhylomeDB" id="A0A061BJE0"/>
<dbReference type="GO" id="GO:0051015">
    <property type="term" value="F:actin filament binding"/>
    <property type="evidence" value="ECO:0007669"/>
    <property type="project" value="TreeGrafter"/>
</dbReference>
<feature type="domain" description="Calponin-homology (CH)" evidence="3">
    <location>
        <begin position="120"/>
        <end position="228"/>
    </location>
</feature>
<dbReference type="PROSITE" id="PS50096">
    <property type="entry name" value="IQ"/>
    <property type="match status" value="5"/>
</dbReference>
<dbReference type="Pfam" id="PF00612">
    <property type="entry name" value="IQ"/>
    <property type="match status" value="1"/>
</dbReference>
<evidence type="ECO:0000259" key="3">
    <source>
        <dbReference type="PROSITE" id="PS50021"/>
    </source>
</evidence>
<sequence>MSSKSVASRYLENLAGSNASPLQPSAKVNTPSPVRKKNRFEPASPTPLKTSARQRPQQLSPVKRLVLQNERAVPLEESIANLKLDSPSPLKKKSSTSSAAVPPPHWTLSNSKSQKSYEYLCRIGEAKEWIEKIIGEEIPSASQLSSDALRDGVILAKLTRAFKPELVKRITPSGSKLQFKHTENINVFFQLLDYVRMPDLFRFELTDLYDKKNIPKVIFCIHALSFMMSQETSCPIIDNLSGKLEFTNEEIKKLDTSLVGVSMPNFDSMNKQLIKGTPSSPQKTILQPLKHEMTPSSPTRNAGLQNPFLDNDTGNAPPPIPKSPLFKRFDSITKKREEKDVLQSPVHLEKQWRATSGEDKAITLDDDEEDYGSTLVRRYSASPTKTKTLSESEYLKTIIQFQSIARGSIFRYGMFVDRIMLKSMSENVIQLQALARRAIILRKHKGSITTINDYEPNVVTLQARIRGRIQRTRITSVTESQPSDKTVELQSLCRGYLVRRQINRIVTQLSYNETKMIKLQSQIRRNLVHTRAKNCAAAEEPITKFQSRARRVLLHRKLNRSVREANSSEQATTIIQSVARGNQTRFTVEKKKRVLESEKDVILEMQSIIRAGLSRGKLNKLLDTMDIQEPKINKLVAIVKGKQLRSRVAQMKRDLFKCTQSVIDTQSQVRGVLARYNLEIVLDAVDYHTKEIVELQSLIRRHLYHKSKKELMKYYEQHLPSIVKIQAFIRGKYLGNAYKSLITMENPPLSVIKKFAYLLNDNDVDFEEEVRLTRLKESINEKTSSNELLEKHISQLDLKIALLQKNKITLDELLLQKNKSIDPHPTQNVSTIDVTSLNRRAKTRMELYEKFFYLLQTQPSYLTRLIHSDYRGVDVSLKIFNNLQSKELPTREEYLFVRLIESTLKDIISKSQSVDELQKHTTLGWQRLLRSFNETQQKPLRDLFGTMVENIIGDTEIDLESDPVIIYKRVHNTPKTLPVEKAIEDAETKAAFISHLQQMREYGSEVFRILSDNLEKIPIHIRSLARAAFRASMKKFPHFTEQEHLSNAGFVLMNGCVNLIFESPEFFHISAINPAPFSSKNRTEIAKLLTQLFIMKPFGSQHVYLQPLNKFINSSVDGVRSLLKSIVDIGEIDTVYNMSVYDDMTAHKRPKLTLRISDMVSINELIKKEIDVIAPLADDTLREVLFEIQSNPASDVSGLSGHYTLSLNPSSYKASTEDTRAKALFMQAKRAILYMVQVQDEYNDLFSLLRSQIDTIHEIKFQQIITTEKMDIQMNRVNEYVNDGRGFLGDLSKISYHTLKQIALERILELETMGQVTRKDSFQILVNEIANDVRTKHDQRLSRKKQLSVAENTLIRLDEKHKFLQDQLNAYNMHIDKSMEELQSKPGKQRRILPFTKQFFYERELKKSGKLPKFGAYKYSSKRLYEKGILVEVRGLDQNLNSSGSSSFFGGFTFPKIDFMFNCDSPGIFTISCKSGTIAMNGSLEQLTIDQLLEYQFENKPQIALFDSMVKFDTNCLINFIFKKFYHYES</sequence>
<name>A0A061BJE0_CYBFA</name>
<dbReference type="Pfam" id="PF00307">
    <property type="entry name" value="CH"/>
    <property type="match status" value="1"/>
</dbReference>
<dbReference type="SUPFAM" id="SSF143885">
    <property type="entry name" value="RGC domain-like"/>
    <property type="match status" value="1"/>
</dbReference>
<dbReference type="CDD" id="cd12206">
    <property type="entry name" value="RasGAP_IQGAP_related"/>
    <property type="match status" value="1"/>
</dbReference>
<dbReference type="GO" id="GO:0005096">
    <property type="term" value="F:GTPase activator activity"/>
    <property type="evidence" value="ECO:0007669"/>
    <property type="project" value="TreeGrafter"/>
</dbReference>
<accession>A0A061BJE0</accession>
<dbReference type="Pfam" id="PF03836">
    <property type="entry name" value="RasGAP_C"/>
    <property type="match status" value="1"/>
</dbReference>
<protein>
    <submittedName>
        <fullName evidence="4">CYFA0S44e00166g1_1</fullName>
    </submittedName>
</protein>
<feature type="compositionally biased region" description="Polar residues" evidence="1">
    <location>
        <begin position="47"/>
        <end position="60"/>
    </location>
</feature>
<dbReference type="VEuPathDB" id="FungiDB:BON22_5050"/>
<feature type="compositionally biased region" description="Polar residues" evidence="1">
    <location>
        <begin position="15"/>
        <end position="32"/>
    </location>
</feature>
<dbReference type="GO" id="GO:1903479">
    <property type="term" value="P:mitotic actomyosin contractile ring assembly actin filament organization"/>
    <property type="evidence" value="ECO:0007669"/>
    <property type="project" value="TreeGrafter"/>
</dbReference>
<dbReference type="SUPFAM" id="SSF48350">
    <property type="entry name" value="GTPase activation domain, GAP"/>
    <property type="match status" value="1"/>
</dbReference>
<dbReference type="SMR" id="A0A061BJE0"/>
<dbReference type="CDD" id="cd21206">
    <property type="entry name" value="CH_IQGAP"/>
    <property type="match status" value="1"/>
</dbReference>
<dbReference type="PANTHER" id="PTHR14149">
    <property type="entry name" value="RAS GTPASE-ACTIVATING PROTEIN WITH IQ MOTIF"/>
    <property type="match status" value="1"/>
</dbReference>
<feature type="region of interest" description="Disordered" evidence="1">
    <location>
        <begin position="85"/>
        <end position="107"/>
    </location>
</feature>
<dbReference type="PANTHER" id="PTHR14149:SF14">
    <property type="entry name" value="CALPONIN-HOMOLOGY (CH) DOMAIN-CONTAINING PROTEIN"/>
    <property type="match status" value="1"/>
</dbReference>
<feature type="region of interest" description="Disordered" evidence="1">
    <location>
        <begin position="292"/>
        <end position="325"/>
    </location>
</feature>
<dbReference type="SMART" id="SM00033">
    <property type="entry name" value="CH"/>
    <property type="match status" value="1"/>
</dbReference>
<dbReference type="Gene3D" id="1.10.418.10">
    <property type="entry name" value="Calponin-like domain"/>
    <property type="match status" value="1"/>
</dbReference>
<proteinExistence type="predicted"/>
<dbReference type="InterPro" id="IPR001715">
    <property type="entry name" value="CH_dom"/>
</dbReference>
<evidence type="ECO:0000256" key="1">
    <source>
        <dbReference type="SAM" id="MobiDB-lite"/>
    </source>
</evidence>